<evidence type="ECO:0000256" key="3">
    <source>
        <dbReference type="SAM" id="SignalP"/>
    </source>
</evidence>
<comment type="caution">
    <text evidence="2">Lacks conserved residue(s) required for the propagation of feature annotation.</text>
</comment>
<dbReference type="AlphaFoldDB" id="A0A1J1J8P3"/>
<evidence type="ECO:0000313" key="5">
    <source>
        <dbReference type="Proteomes" id="UP000183832"/>
    </source>
</evidence>
<dbReference type="GO" id="GO:0043195">
    <property type="term" value="C:terminal bouton"/>
    <property type="evidence" value="ECO:0007669"/>
    <property type="project" value="TreeGrafter"/>
</dbReference>
<name>A0A1J1J8P3_9DIPT</name>
<dbReference type="Gene3D" id="2.40.128.620">
    <property type="match status" value="1"/>
</dbReference>
<feature type="signal peptide" evidence="3">
    <location>
        <begin position="1"/>
        <end position="20"/>
    </location>
</feature>
<dbReference type="GO" id="GO:0030297">
    <property type="term" value="F:transmembrane receptor protein tyrosine kinase activator activity"/>
    <property type="evidence" value="ECO:0007669"/>
    <property type="project" value="TreeGrafter"/>
</dbReference>
<dbReference type="OrthoDB" id="6417936at2759"/>
<dbReference type="InterPro" id="IPR002172">
    <property type="entry name" value="LDrepeatLR_classA_rpt"/>
</dbReference>
<dbReference type="EMBL" id="CVRI01000074">
    <property type="protein sequence ID" value="CRL08164.1"/>
    <property type="molecule type" value="Genomic_DNA"/>
</dbReference>
<accession>A0A1J1J8P3</accession>
<organism evidence="4 5">
    <name type="scientific">Clunio marinus</name>
    <dbReference type="NCBI Taxonomy" id="568069"/>
    <lineage>
        <taxon>Eukaryota</taxon>
        <taxon>Metazoa</taxon>
        <taxon>Ecdysozoa</taxon>
        <taxon>Arthropoda</taxon>
        <taxon>Hexapoda</taxon>
        <taxon>Insecta</taxon>
        <taxon>Pterygota</taxon>
        <taxon>Neoptera</taxon>
        <taxon>Endopterygota</taxon>
        <taxon>Diptera</taxon>
        <taxon>Nematocera</taxon>
        <taxon>Chironomoidea</taxon>
        <taxon>Chironomidae</taxon>
        <taxon>Clunio</taxon>
    </lineage>
</organism>
<dbReference type="InterPro" id="IPR036055">
    <property type="entry name" value="LDL_receptor-like_sf"/>
</dbReference>
<dbReference type="PANTHER" id="PTHR21105">
    <property type="entry name" value="GH16255P"/>
    <property type="match status" value="1"/>
</dbReference>
<evidence type="ECO:0000256" key="1">
    <source>
        <dbReference type="ARBA" id="ARBA00023157"/>
    </source>
</evidence>
<dbReference type="STRING" id="568069.A0A1J1J8P3"/>
<protein>
    <submittedName>
        <fullName evidence="4">CLUMA_CG020855, isoform A</fullName>
    </submittedName>
</protein>
<gene>
    <name evidence="4" type="ORF">CLUMA_CG020855</name>
</gene>
<feature type="chain" id="PRO_5012204665" evidence="3">
    <location>
        <begin position="21"/>
        <end position="362"/>
    </location>
</feature>
<dbReference type="PROSITE" id="PS01209">
    <property type="entry name" value="LDLRA_1"/>
    <property type="match status" value="1"/>
</dbReference>
<sequence>MLHELLKIITCLSIITVATSSNYITKRSIVSYRHASPSLVENKEPSQVSSNDGDGYKWTKISNEEIQSQAEYLIPKLFNVQNMNSILYSNMKDGYSDKRISTKSATKKLNQKIRGNENSNSKFKALKSNKKSNLMSRFDNGQRKISVENITSEESNAIKNITGSDQQYMKTNKTRSVLTNQNFYPVPSLETSDYPNSFFPTNKEEHELQQLFGLEGAKKYQNFQLQQQARNKDDEYLKLNDDNGFIDAPRKRSNEIVNGEEMQDVSGAMVNQIMPRTTRRQREYDVPLIQCPPATDGMERFACPTPDRQGRYRCIDDHVLCDGFIDCPEGADEDRQACMFYKTTKAHLDVLADALLRWARGR</sequence>
<keyword evidence="1" id="KW-1015">Disulfide bond</keyword>
<dbReference type="PANTHER" id="PTHR21105:SF0">
    <property type="entry name" value="GH16255P"/>
    <property type="match status" value="1"/>
</dbReference>
<keyword evidence="5" id="KW-1185">Reference proteome</keyword>
<evidence type="ECO:0000256" key="2">
    <source>
        <dbReference type="PROSITE-ProRule" id="PRU00124"/>
    </source>
</evidence>
<dbReference type="PROSITE" id="PS50068">
    <property type="entry name" value="LDLRA_2"/>
    <property type="match status" value="1"/>
</dbReference>
<reference evidence="4 5" key="1">
    <citation type="submission" date="2015-04" db="EMBL/GenBank/DDBJ databases">
        <authorList>
            <person name="Syromyatnikov M.Y."/>
            <person name="Popov V.N."/>
        </authorList>
    </citation>
    <scope>NUCLEOTIDE SEQUENCE [LARGE SCALE GENOMIC DNA]</scope>
</reference>
<dbReference type="InterPro" id="IPR023415">
    <property type="entry name" value="LDLR_class-A_CS"/>
</dbReference>
<evidence type="ECO:0000313" key="4">
    <source>
        <dbReference type="EMBL" id="CRL08164.1"/>
    </source>
</evidence>
<dbReference type="Proteomes" id="UP000183832">
    <property type="component" value="Unassembled WGS sequence"/>
</dbReference>
<dbReference type="GO" id="GO:0043410">
    <property type="term" value="P:positive regulation of MAPK cascade"/>
    <property type="evidence" value="ECO:0007669"/>
    <property type="project" value="TreeGrafter"/>
</dbReference>
<dbReference type="CDD" id="cd00112">
    <property type="entry name" value="LDLa"/>
    <property type="match status" value="1"/>
</dbReference>
<keyword evidence="3" id="KW-0732">Signal</keyword>
<dbReference type="SUPFAM" id="SSF57424">
    <property type="entry name" value="LDL receptor-like module"/>
    <property type="match status" value="1"/>
</dbReference>
<proteinExistence type="predicted"/>